<organism evidence="1 2">
    <name type="scientific">Cetraspora pellucida</name>
    <dbReference type="NCBI Taxonomy" id="1433469"/>
    <lineage>
        <taxon>Eukaryota</taxon>
        <taxon>Fungi</taxon>
        <taxon>Fungi incertae sedis</taxon>
        <taxon>Mucoromycota</taxon>
        <taxon>Glomeromycotina</taxon>
        <taxon>Glomeromycetes</taxon>
        <taxon>Diversisporales</taxon>
        <taxon>Gigasporaceae</taxon>
        <taxon>Cetraspora</taxon>
    </lineage>
</organism>
<name>A0ACA9LJW2_9GLOM</name>
<gene>
    <name evidence="1" type="ORF">SPELUC_LOCUS4493</name>
</gene>
<evidence type="ECO:0000313" key="2">
    <source>
        <dbReference type="Proteomes" id="UP000789366"/>
    </source>
</evidence>
<feature type="non-terminal residue" evidence="1">
    <location>
        <position position="1"/>
    </location>
</feature>
<evidence type="ECO:0000313" key="1">
    <source>
        <dbReference type="EMBL" id="CAG8533930.1"/>
    </source>
</evidence>
<dbReference type="Proteomes" id="UP000789366">
    <property type="component" value="Unassembled WGS sequence"/>
</dbReference>
<reference evidence="1" key="1">
    <citation type="submission" date="2021-06" db="EMBL/GenBank/DDBJ databases">
        <authorList>
            <person name="Kallberg Y."/>
            <person name="Tangrot J."/>
            <person name="Rosling A."/>
        </authorList>
    </citation>
    <scope>NUCLEOTIDE SEQUENCE</scope>
    <source>
        <strain evidence="1">28 12/20/2015</strain>
    </source>
</reference>
<accession>A0ACA9LJW2</accession>
<proteinExistence type="predicted"/>
<keyword evidence="2" id="KW-1185">Reference proteome</keyword>
<sequence>SNYSIIAGIAAIEFETNKEMNQVISISKSRLKFALKNRLINEFIRLITRFIKDHSGVATNKCMTVDIFQIENSKKLKHKGHPRLHQNTLQDLNISQDLNLK</sequence>
<comment type="caution">
    <text evidence="1">The sequence shown here is derived from an EMBL/GenBank/DDBJ whole genome shotgun (WGS) entry which is preliminary data.</text>
</comment>
<protein>
    <submittedName>
        <fullName evidence="1">5561_t:CDS:1</fullName>
    </submittedName>
</protein>
<dbReference type="EMBL" id="CAJVPW010004037">
    <property type="protein sequence ID" value="CAG8533930.1"/>
    <property type="molecule type" value="Genomic_DNA"/>
</dbReference>